<organism evidence="1 2">
    <name type="scientific">Coemansia furcata</name>
    <dbReference type="NCBI Taxonomy" id="417177"/>
    <lineage>
        <taxon>Eukaryota</taxon>
        <taxon>Fungi</taxon>
        <taxon>Fungi incertae sedis</taxon>
        <taxon>Zoopagomycota</taxon>
        <taxon>Kickxellomycotina</taxon>
        <taxon>Kickxellomycetes</taxon>
        <taxon>Kickxellales</taxon>
        <taxon>Kickxellaceae</taxon>
        <taxon>Coemansia</taxon>
    </lineage>
</organism>
<evidence type="ECO:0000313" key="1">
    <source>
        <dbReference type="EMBL" id="KAJ2812418.1"/>
    </source>
</evidence>
<accession>A0ACC1LPK3</accession>
<sequence>MSLLLKSRIQMRVVCWPRLLAPSCSRRLHPMQRRAYIQPPIRQWTKPVIYTAGGVALVVLGWPMLRFVVIGGMAYGAYRLVRTLLLFRSLTQGPRDRPSGGPLAELWRDAVAGLRRSVFLGGVSPQLVEQLRVAAETGLKAGVDAGDGRLLEVLETDDEADVVLGEAMQTSSESVVVDGRERARVEALFPVFVGARATPLFVQAVGSTMPGVIESATVLARLASGEVAEIPLDVGSIKQRRKKRHVVDAEYKDV</sequence>
<comment type="caution">
    <text evidence="1">The sequence shown here is derived from an EMBL/GenBank/DDBJ whole genome shotgun (WGS) entry which is preliminary data.</text>
</comment>
<dbReference type="Proteomes" id="UP001140096">
    <property type="component" value="Unassembled WGS sequence"/>
</dbReference>
<keyword evidence="2" id="KW-1185">Reference proteome</keyword>
<dbReference type="EMBL" id="JANBUP010000228">
    <property type="protein sequence ID" value="KAJ2812418.1"/>
    <property type="molecule type" value="Genomic_DNA"/>
</dbReference>
<name>A0ACC1LPK3_9FUNG</name>
<evidence type="ECO:0000313" key="2">
    <source>
        <dbReference type="Proteomes" id="UP001140096"/>
    </source>
</evidence>
<protein>
    <submittedName>
        <fullName evidence="1">Uncharacterized protein</fullName>
    </submittedName>
</protein>
<reference evidence="1" key="1">
    <citation type="submission" date="2022-07" db="EMBL/GenBank/DDBJ databases">
        <title>Phylogenomic reconstructions and comparative analyses of Kickxellomycotina fungi.</title>
        <authorList>
            <person name="Reynolds N.K."/>
            <person name="Stajich J.E."/>
            <person name="Barry K."/>
            <person name="Grigoriev I.V."/>
            <person name="Crous P."/>
            <person name="Smith M.E."/>
        </authorList>
    </citation>
    <scope>NUCLEOTIDE SEQUENCE</scope>
    <source>
        <strain evidence="1">CBS 102833</strain>
    </source>
</reference>
<proteinExistence type="predicted"/>
<gene>
    <name evidence="1" type="ORF">H4S07_001414</name>
</gene>